<dbReference type="Proteomes" id="UP000224567">
    <property type="component" value="Unassembled WGS sequence"/>
</dbReference>
<evidence type="ECO:0000313" key="1">
    <source>
        <dbReference type="EMBL" id="PHT25683.1"/>
    </source>
</evidence>
<proteinExistence type="predicted"/>
<dbReference type="PANTHER" id="PTHR23072:SF0">
    <property type="entry name" value="GPI ETHANOLAMINE PHOSPHATE TRANSFERASE 2"/>
    <property type="match status" value="1"/>
</dbReference>
<name>A0A2G2UYA1_CAPBA</name>
<dbReference type="InterPro" id="IPR039527">
    <property type="entry name" value="PIGG/GPI7"/>
</dbReference>
<gene>
    <name evidence="1" type="ORF">CQW23_34692</name>
</gene>
<comment type="caution">
    <text evidence="1">The sequence shown here is derived from an EMBL/GenBank/DDBJ whole genome shotgun (WGS) entry which is preliminary data.</text>
</comment>
<dbReference type="EMBL" id="MLFT02001435">
    <property type="protein sequence ID" value="PHT25683.1"/>
    <property type="molecule type" value="Genomic_DNA"/>
</dbReference>
<keyword evidence="2" id="KW-1185">Reference proteome</keyword>
<dbReference type="GO" id="GO:0051267">
    <property type="term" value="F:CP2 mannose-ethanolamine phosphotransferase activity"/>
    <property type="evidence" value="ECO:0007669"/>
    <property type="project" value="TreeGrafter"/>
</dbReference>
<evidence type="ECO:0000313" key="2">
    <source>
        <dbReference type="Proteomes" id="UP000224567"/>
    </source>
</evidence>
<reference evidence="1 2" key="1">
    <citation type="journal article" date="2017" name="Genome Biol.">
        <title>New reference genome sequences of hot pepper reveal the massive evolution of plant disease-resistance genes by retroduplication.</title>
        <authorList>
            <person name="Kim S."/>
            <person name="Park J."/>
            <person name="Yeom S.I."/>
            <person name="Kim Y.M."/>
            <person name="Seo E."/>
            <person name="Kim K.T."/>
            <person name="Kim M.S."/>
            <person name="Lee J.M."/>
            <person name="Cheong K."/>
            <person name="Shin H.S."/>
            <person name="Kim S.B."/>
            <person name="Han K."/>
            <person name="Lee J."/>
            <person name="Park M."/>
            <person name="Lee H.A."/>
            <person name="Lee H.Y."/>
            <person name="Lee Y."/>
            <person name="Oh S."/>
            <person name="Lee J.H."/>
            <person name="Choi E."/>
            <person name="Choi E."/>
            <person name="Lee S.E."/>
            <person name="Jeon J."/>
            <person name="Kim H."/>
            <person name="Choi G."/>
            <person name="Song H."/>
            <person name="Lee J."/>
            <person name="Lee S.C."/>
            <person name="Kwon J.K."/>
            <person name="Lee H.Y."/>
            <person name="Koo N."/>
            <person name="Hong Y."/>
            <person name="Kim R.W."/>
            <person name="Kang W.H."/>
            <person name="Huh J.H."/>
            <person name="Kang B.C."/>
            <person name="Yang T.J."/>
            <person name="Lee Y.H."/>
            <person name="Bennetzen J.L."/>
            <person name="Choi D."/>
        </authorList>
    </citation>
    <scope>NUCLEOTIDE SEQUENCE [LARGE SCALE GENOMIC DNA]</scope>
    <source>
        <strain evidence="2">cv. PBC81</strain>
    </source>
</reference>
<dbReference type="GO" id="GO:0006506">
    <property type="term" value="P:GPI anchor biosynthetic process"/>
    <property type="evidence" value="ECO:0007669"/>
    <property type="project" value="InterPro"/>
</dbReference>
<protein>
    <submittedName>
        <fullName evidence="1">Uncharacterized protein</fullName>
    </submittedName>
</protein>
<dbReference type="OrthoDB" id="272139at2759"/>
<dbReference type="AlphaFoldDB" id="A0A2G2UYA1"/>
<reference evidence="2" key="2">
    <citation type="journal article" date="2017" name="J. Anim. Genet.">
        <title>Multiple reference genome sequences of hot pepper reveal the massive evolution of plant disease resistance genes by retroduplication.</title>
        <authorList>
            <person name="Kim S."/>
            <person name="Park J."/>
            <person name="Yeom S.-I."/>
            <person name="Kim Y.-M."/>
            <person name="Seo E."/>
            <person name="Kim K.-T."/>
            <person name="Kim M.-S."/>
            <person name="Lee J.M."/>
            <person name="Cheong K."/>
            <person name="Shin H.-S."/>
            <person name="Kim S.-B."/>
            <person name="Han K."/>
            <person name="Lee J."/>
            <person name="Park M."/>
            <person name="Lee H.-A."/>
            <person name="Lee H.-Y."/>
            <person name="Lee Y."/>
            <person name="Oh S."/>
            <person name="Lee J.H."/>
            <person name="Choi E."/>
            <person name="Choi E."/>
            <person name="Lee S.E."/>
            <person name="Jeon J."/>
            <person name="Kim H."/>
            <person name="Choi G."/>
            <person name="Song H."/>
            <person name="Lee J."/>
            <person name="Lee S.-C."/>
            <person name="Kwon J.-K."/>
            <person name="Lee H.-Y."/>
            <person name="Koo N."/>
            <person name="Hong Y."/>
            <person name="Kim R.W."/>
            <person name="Kang W.-H."/>
            <person name="Huh J.H."/>
            <person name="Kang B.-C."/>
            <person name="Yang T.-J."/>
            <person name="Lee Y.-H."/>
            <person name="Bennetzen J.L."/>
            <person name="Choi D."/>
        </authorList>
    </citation>
    <scope>NUCLEOTIDE SEQUENCE [LARGE SCALE GENOMIC DNA]</scope>
    <source>
        <strain evidence="2">cv. PBC81</strain>
    </source>
</reference>
<dbReference type="GO" id="GO:0005789">
    <property type="term" value="C:endoplasmic reticulum membrane"/>
    <property type="evidence" value="ECO:0007669"/>
    <property type="project" value="TreeGrafter"/>
</dbReference>
<sequence length="180" mass="19678">MILIRVNERIFNLPASHGELCFGSSEVWVTIQSATNLPLLSERTCSSKTTSVRNEAHNKHGNHIGKIVLNSCSFLPTFEGSEVDLASTLALLFSVPIPKNNVGLLMPEPFKSFTALPLQKRLIGKGKYVLDLDDDTEPHIKQGEALKTFCASLQGLSAPLTTWIGESVEPASTSETWARN</sequence>
<organism evidence="1 2">
    <name type="scientific">Capsicum baccatum</name>
    <name type="common">Peruvian pepper</name>
    <dbReference type="NCBI Taxonomy" id="33114"/>
    <lineage>
        <taxon>Eukaryota</taxon>
        <taxon>Viridiplantae</taxon>
        <taxon>Streptophyta</taxon>
        <taxon>Embryophyta</taxon>
        <taxon>Tracheophyta</taxon>
        <taxon>Spermatophyta</taxon>
        <taxon>Magnoliopsida</taxon>
        <taxon>eudicotyledons</taxon>
        <taxon>Gunneridae</taxon>
        <taxon>Pentapetalae</taxon>
        <taxon>asterids</taxon>
        <taxon>lamiids</taxon>
        <taxon>Solanales</taxon>
        <taxon>Solanaceae</taxon>
        <taxon>Solanoideae</taxon>
        <taxon>Capsiceae</taxon>
        <taxon>Capsicum</taxon>
    </lineage>
</organism>
<dbReference type="PANTHER" id="PTHR23072">
    <property type="entry name" value="PHOSPHATIDYLINOSITOL GLYCAN-RELATED"/>
    <property type="match status" value="1"/>
</dbReference>
<accession>A0A2G2UYA1</accession>